<sequence length="91" mass="11015">MRYKINSGYLRLKAEIKLKKIISYTFVIFKKKKFIIKSKTLSSFIIYIREKMLEKHFNSIKKIKVNSLTEMFKPIYSKNLKLKKTFNKSKK</sequence>
<dbReference type="Proteomes" id="UP000276133">
    <property type="component" value="Unassembled WGS sequence"/>
</dbReference>
<proteinExistence type="predicted"/>
<keyword evidence="2" id="KW-1185">Reference proteome</keyword>
<comment type="caution">
    <text evidence="1">The sequence shown here is derived from an EMBL/GenBank/DDBJ whole genome shotgun (WGS) entry which is preliminary data.</text>
</comment>
<gene>
    <name evidence="1" type="ORF">BpHYR1_043689</name>
</gene>
<protein>
    <submittedName>
        <fullName evidence="1">Uncharacterized protein</fullName>
    </submittedName>
</protein>
<accession>A0A3M7RQX4</accession>
<dbReference type="AlphaFoldDB" id="A0A3M7RQX4"/>
<name>A0A3M7RQX4_BRAPC</name>
<evidence type="ECO:0000313" key="2">
    <source>
        <dbReference type="Proteomes" id="UP000276133"/>
    </source>
</evidence>
<organism evidence="1 2">
    <name type="scientific">Brachionus plicatilis</name>
    <name type="common">Marine rotifer</name>
    <name type="synonym">Brachionus muelleri</name>
    <dbReference type="NCBI Taxonomy" id="10195"/>
    <lineage>
        <taxon>Eukaryota</taxon>
        <taxon>Metazoa</taxon>
        <taxon>Spiralia</taxon>
        <taxon>Gnathifera</taxon>
        <taxon>Rotifera</taxon>
        <taxon>Eurotatoria</taxon>
        <taxon>Monogononta</taxon>
        <taxon>Pseudotrocha</taxon>
        <taxon>Ploima</taxon>
        <taxon>Brachionidae</taxon>
        <taxon>Brachionus</taxon>
    </lineage>
</organism>
<reference evidence="1 2" key="1">
    <citation type="journal article" date="2018" name="Sci. Rep.">
        <title>Genomic signatures of local adaptation to the degree of environmental predictability in rotifers.</title>
        <authorList>
            <person name="Franch-Gras L."/>
            <person name="Hahn C."/>
            <person name="Garcia-Roger E.M."/>
            <person name="Carmona M.J."/>
            <person name="Serra M."/>
            <person name="Gomez A."/>
        </authorList>
    </citation>
    <scope>NUCLEOTIDE SEQUENCE [LARGE SCALE GENOMIC DNA]</scope>
    <source>
        <strain evidence="1">HYR1</strain>
    </source>
</reference>
<dbReference type="EMBL" id="REGN01002854">
    <property type="protein sequence ID" value="RNA25800.1"/>
    <property type="molecule type" value="Genomic_DNA"/>
</dbReference>
<evidence type="ECO:0000313" key="1">
    <source>
        <dbReference type="EMBL" id="RNA25800.1"/>
    </source>
</evidence>